<accession>A0A9P6IML0</accession>
<gene>
    <name evidence="1" type="ORF">BGZ65_012423</name>
</gene>
<comment type="caution">
    <text evidence="1">The sequence shown here is derived from an EMBL/GenBank/DDBJ whole genome shotgun (WGS) entry which is preliminary data.</text>
</comment>
<dbReference type="OrthoDB" id="2426591at2759"/>
<feature type="non-terminal residue" evidence="1">
    <location>
        <position position="160"/>
    </location>
</feature>
<reference evidence="1" key="1">
    <citation type="journal article" date="2020" name="Fungal Divers.">
        <title>Resolving the Mortierellaceae phylogeny through synthesis of multi-gene phylogenetics and phylogenomics.</title>
        <authorList>
            <person name="Vandepol N."/>
            <person name="Liber J."/>
            <person name="Desiro A."/>
            <person name="Na H."/>
            <person name="Kennedy M."/>
            <person name="Barry K."/>
            <person name="Grigoriev I.V."/>
            <person name="Miller A.N."/>
            <person name="O'Donnell K."/>
            <person name="Stajich J.E."/>
            <person name="Bonito G."/>
        </authorList>
    </citation>
    <scope>NUCLEOTIDE SEQUENCE</scope>
    <source>
        <strain evidence="1">MES-2147</strain>
    </source>
</reference>
<sequence length="160" mass="17270">MAGRLYESNDHFDPSLLQFPDDRERAGDLQQQIQALAEDCVCLGGGACSSGKHERYRAVVRELLTNNGSDSMLRDVSSCADVLFAMTRAMEGSMDSVALGLDSLCTVGGVIGQVLDEHPHNVLSMIRTIAEVPRRTSTAMSARSNTEMRKMLSAAPIHGA</sequence>
<dbReference type="Proteomes" id="UP000749646">
    <property type="component" value="Unassembled WGS sequence"/>
</dbReference>
<protein>
    <submittedName>
        <fullName evidence="1">Uncharacterized protein</fullName>
    </submittedName>
</protein>
<dbReference type="EMBL" id="JAAAHW010009585">
    <property type="protein sequence ID" value="KAF9938684.1"/>
    <property type="molecule type" value="Genomic_DNA"/>
</dbReference>
<evidence type="ECO:0000313" key="1">
    <source>
        <dbReference type="EMBL" id="KAF9938684.1"/>
    </source>
</evidence>
<dbReference type="AlphaFoldDB" id="A0A9P6IML0"/>
<organism evidence="1 2">
    <name type="scientific">Modicella reniformis</name>
    <dbReference type="NCBI Taxonomy" id="1440133"/>
    <lineage>
        <taxon>Eukaryota</taxon>
        <taxon>Fungi</taxon>
        <taxon>Fungi incertae sedis</taxon>
        <taxon>Mucoromycota</taxon>
        <taxon>Mortierellomycotina</taxon>
        <taxon>Mortierellomycetes</taxon>
        <taxon>Mortierellales</taxon>
        <taxon>Mortierellaceae</taxon>
        <taxon>Modicella</taxon>
    </lineage>
</organism>
<keyword evidence="2" id="KW-1185">Reference proteome</keyword>
<proteinExistence type="predicted"/>
<evidence type="ECO:0000313" key="2">
    <source>
        <dbReference type="Proteomes" id="UP000749646"/>
    </source>
</evidence>
<name>A0A9P6IML0_9FUNG</name>